<dbReference type="GO" id="GO:0006457">
    <property type="term" value="P:protein folding"/>
    <property type="evidence" value="ECO:0007669"/>
    <property type="project" value="InterPro"/>
</dbReference>
<evidence type="ECO:0000259" key="5">
    <source>
        <dbReference type="PROSITE" id="PS50072"/>
    </source>
</evidence>
<feature type="domain" description="PPIase cyclophilin-type" evidence="5">
    <location>
        <begin position="45"/>
        <end position="203"/>
    </location>
</feature>
<proteinExistence type="inferred from homology"/>
<dbReference type="PRINTS" id="PR00153">
    <property type="entry name" value="CSAPPISMRASE"/>
</dbReference>
<dbReference type="PROSITE" id="PS51257">
    <property type="entry name" value="PROKAR_LIPOPROTEIN"/>
    <property type="match status" value="1"/>
</dbReference>
<dbReference type="InterPro" id="IPR044665">
    <property type="entry name" value="E_coli_cyclophilin_A-like"/>
</dbReference>
<keyword evidence="2 4" id="KW-0697">Rotamase</keyword>
<dbReference type="AlphaFoldDB" id="A0A4Z0WFL3"/>
<sequence length="206" mass="22017">MPRSKLALLAVPLVLLLAACAGSDEPETTAAPSTPAADGPRVILETSAGDIQLVLHAEAAPITVENFLRYVDEGHYDGLVFHRVIDGFMIQGGGFDADLVQQSTHDPIRNEADNGLNNVRGTIAMARTQAPHSATAQFFINLADNNQLDQRGNQWGYAVFGEVEAGMEVVEQIGGTRTGTRPTPMGAMGDVPVEPIVIERARRDDS</sequence>
<keyword evidence="4" id="KW-0732">Signal</keyword>
<evidence type="ECO:0000256" key="2">
    <source>
        <dbReference type="ARBA" id="ARBA00023110"/>
    </source>
</evidence>
<organism evidence="6 7">
    <name type="scientific">Natronospirillum operosum</name>
    <dbReference type="NCBI Taxonomy" id="2759953"/>
    <lineage>
        <taxon>Bacteria</taxon>
        <taxon>Pseudomonadati</taxon>
        <taxon>Pseudomonadota</taxon>
        <taxon>Gammaproteobacteria</taxon>
        <taxon>Oceanospirillales</taxon>
        <taxon>Natronospirillaceae</taxon>
        <taxon>Natronospirillum</taxon>
    </lineage>
</organism>
<comment type="similarity">
    <text evidence="1 4">Belongs to the cyclophilin-type PPIase family.</text>
</comment>
<gene>
    <name evidence="6" type="ORF">E4656_05280</name>
</gene>
<dbReference type="InterPro" id="IPR020892">
    <property type="entry name" value="Cyclophilin-type_PPIase_CS"/>
</dbReference>
<feature type="chain" id="PRO_5021514486" description="Peptidyl-prolyl cis-trans isomerase" evidence="4">
    <location>
        <begin position="24"/>
        <end position="206"/>
    </location>
</feature>
<dbReference type="OrthoDB" id="9807797at2"/>
<comment type="catalytic activity">
    <reaction evidence="4">
        <text>[protein]-peptidylproline (omega=180) = [protein]-peptidylproline (omega=0)</text>
        <dbReference type="Rhea" id="RHEA:16237"/>
        <dbReference type="Rhea" id="RHEA-COMP:10747"/>
        <dbReference type="Rhea" id="RHEA-COMP:10748"/>
        <dbReference type="ChEBI" id="CHEBI:83833"/>
        <dbReference type="ChEBI" id="CHEBI:83834"/>
        <dbReference type="EC" id="5.2.1.8"/>
    </reaction>
</comment>
<reference evidence="6 7" key="1">
    <citation type="submission" date="2019-04" db="EMBL/GenBank/DDBJ databases">
        <title>Natronospirillum operosus gen. nov., sp. nov., a haloalkaliphilic satellite isolated from decaying biomass of laboratory culture of cyanobacterium Geitlerinema sp. and proposal of Natronospirillaceae fam. nov. and Saccharospirillaceae fam. nov.</title>
        <authorList>
            <person name="Kevbrin V."/>
            <person name="Boltyanskaya Y."/>
            <person name="Koziaeva V."/>
            <person name="Grouzdev D.S."/>
            <person name="Park M."/>
            <person name="Cho J."/>
        </authorList>
    </citation>
    <scope>NUCLEOTIDE SEQUENCE [LARGE SCALE GENOMIC DNA]</scope>
    <source>
        <strain evidence="6 7">G-116</strain>
    </source>
</reference>
<dbReference type="Gene3D" id="2.40.100.10">
    <property type="entry name" value="Cyclophilin-like"/>
    <property type="match status" value="1"/>
</dbReference>
<dbReference type="EC" id="5.2.1.8" evidence="4"/>
<dbReference type="CDD" id="cd01920">
    <property type="entry name" value="cyclophilin_EcCYP_like"/>
    <property type="match status" value="1"/>
</dbReference>
<evidence type="ECO:0000313" key="7">
    <source>
        <dbReference type="Proteomes" id="UP000297475"/>
    </source>
</evidence>
<evidence type="ECO:0000256" key="3">
    <source>
        <dbReference type="ARBA" id="ARBA00023235"/>
    </source>
</evidence>
<dbReference type="PROSITE" id="PS50072">
    <property type="entry name" value="CSA_PPIASE_2"/>
    <property type="match status" value="1"/>
</dbReference>
<dbReference type="InterPro" id="IPR002130">
    <property type="entry name" value="Cyclophilin-type_PPIase_dom"/>
</dbReference>
<dbReference type="Proteomes" id="UP000297475">
    <property type="component" value="Unassembled WGS sequence"/>
</dbReference>
<dbReference type="Pfam" id="PF00160">
    <property type="entry name" value="Pro_isomerase"/>
    <property type="match status" value="1"/>
</dbReference>
<evidence type="ECO:0000313" key="6">
    <source>
        <dbReference type="EMBL" id="TGG95820.1"/>
    </source>
</evidence>
<comment type="function">
    <text evidence="4">PPIases accelerate the folding of proteins. It catalyzes the cis-trans isomerization of proline imidic peptide bonds in oligopeptides.</text>
</comment>
<dbReference type="EMBL" id="SRMF01000001">
    <property type="protein sequence ID" value="TGG95820.1"/>
    <property type="molecule type" value="Genomic_DNA"/>
</dbReference>
<feature type="signal peptide" evidence="4">
    <location>
        <begin position="1"/>
        <end position="23"/>
    </location>
</feature>
<protein>
    <recommendedName>
        <fullName evidence="4">Peptidyl-prolyl cis-trans isomerase</fullName>
        <shortName evidence="4">PPIase</shortName>
        <ecNumber evidence="4">5.2.1.8</ecNumber>
    </recommendedName>
</protein>
<evidence type="ECO:0000256" key="4">
    <source>
        <dbReference type="RuleBase" id="RU363019"/>
    </source>
</evidence>
<dbReference type="InterPro" id="IPR029000">
    <property type="entry name" value="Cyclophilin-like_dom_sf"/>
</dbReference>
<dbReference type="GO" id="GO:0003755">
    <property type="term" value="F:peptidyl-prolyl cis-trans isomerase activity"/>
    <property type="evidence" value="ECO:0007669"/>
    <property type="project" value="UniProtKB-UniRule"/>
</dbReference>
<name>A0A4Z0WFL3_9GAMM</name>
<dbReference type="PROSITE" id="PS00170">
    <property type="entry name" value="CSA_PPIASE_1"/>
    <property type="match status" value="1"/>
</dbReference>
<comment type="caution">
    <text evidence="6">The sequence shown here is derived from an EMBL/GenBank/DDBJ whole genome shotgun (WGS) entry which is preliminary data.</text>
</comment>
<keyword evidence="3 4" id="KW-0413">Isomerase</keyword>
<accession>A0A4Z0WFL3</accession>
<dbReference type="PANTHER" id="PTHR43246">
    <property type="entry name" value="PEPTIDYL-PROLYL CIS-TRANS ISOMERASE CYP38, CHLOROPLASTIC"/>
    <property type="match status" value="1"/>
</dbReference>
<keyword evidence="7" id="KW-1185">Reference proteome</keyword>
<evidence type="ECO:0000256" key="1">
    <source>
        <dbReference type="ARBA" id="ARBA00007365"/>
    </source>
</evidence>
<dbReference type="SUPFAM" id="SSF50891">
    <property type="entry name" value="Cyclophilin-like"/>
    <property type="match status" value="1"/>
</dbReference>